<evidence type="ECO:0000313" key="24">
    <source>
        <dbReference type="Proteomes" id="UP000515161"/>
    </source>
</evidence>
<organism evidence="24 25">
    <name type="scientific">Gymnodraco acuticeps</name>
    <name type="common">Antarctic dragonfish</name>
    <dbReference type="NCBI Taxonomy" id="8218"/>
    <lineage>
        <taxon>Eukaryota</taxon>
        <taxon>Metazoa</taxon>
        <taxon>Chordata</taxon>
        <taxon>Craniata</taxon>
        <taxon>Vertebrata</taxon>
        <taxon>Euteleostomi</taxon>
        <taxon>Actinopterygii</taxon>
        <taxon>Neopterygii</taxon>
        <taxon>Teleostei</taxon>
        <taxon>Neoteleostei</taxon>
        <taxon>Acanthomorphata</taxon>
        <taxon>Eupercaria</taxon>
        <taxon>Perciformes</taxon>
        <taxon>Notothenioidei</taxon>
        <taxon>Bathydraconidae</taxon>
        <taxon>Gymnodraco</taxon>
    </lineage>
</organism>
<dbReference type="SUPFAM" id="SSF52540">
    <property type="entry name" value="P-loop containing nucleoside triphosphate hydrolases"/>
    <property type="match status" value="1"/>
</dbReference>
<evidence type="ECO:0000256" key="7">
    <source>
        <dbReference type="ARBA" id="ARBA00022792"/>
    </source>
</evidence>
<reference evidence="25" key="1">
    <citation type="submission" date="2025-08" db="UniProtKB">
        <authorList>
            <consortium name="RefSeq"/>
        </authorList>
    </citation>
    <scope>IDENTIFICATION</scope>
</reference>
<keyword evidence="4" id="KW-0812">Transmembrane</keyword>
<dbReference type="InterPro" id="IPR027417">
    <property type="entry name" value="P-loop_NTPase"/>
</dbReference>
<dbReference type="Pfam" id="PF00350">
    <property type="entry name" value="Dynamin_N"/>
    <property type="match status" value="1"/>
</dbReference>
<dbReference type="InterPro" id="IPR045063">
    <property type="entry name" value="Dynamin_N"/>
</dbReference>
<dbReference type="InterPro" id="IPR001401">
    <property type="entry name" value="Dynamin_GTPase"/>
</dbReference>
<evidence type="ECO:0000256" key="8">
    <source>
        <dbReference type="ARBA" id="ARBA00022801"/>
    </source>
</evidence>
<proteinExistence type="predicted"/>
<keyword evidence="12" id="KW-0446">Lipid-binding</keyword>
<dbReference type="GO" id="GO:0000266">
    <property type="term" value="P:mitochondrial fission"/>
    <property type="evidence" value="ECO:0007669"/>
    <property type="project" value="TreeGrafter"/>
</dbReference>
<dbReference type="GO" id="GO:0005758">
    <property type="term" value="C:mitochondrial intermembrane space"/>
    <property type="evidence" value="ECO:0007669"/>
    <property type="project" value="UniProtKB-SubCell"/>
</dbReference>
<name>A0A6P8U9X8_GYMAC</name>
<sequence length="984" mass="113233">MLRVGDKAACMACRNLVSTNMGVRFRVPLQKLHPLSRAIHHRYSGNSNPQRPPHRAAARYFTSMSRLPMRPPKPPPGSGGRGHQQQRNFWAIRLAARLLKLRYILLGSAVGGGYTAKKTYEEWKDMLPDFSEYNWVIPDFVWELSNQIDLDKLTKALPDIEEIVKLLPDFDKIGENFSFLKSLLSSGVSLGSEVKGASGLHLLLETTGDPPLKATDSSAAAKQDASDKQYKKPSDKEKFDQLQEELLRTQLKYQRMLERLEKENKELRKVVLQKDDKGIHQRKVKKSLIDLYSEVLDILSDYDANYNTQDHLPRVVVVGDQSAGKTSVLEMIAQARIFPRGSGEMMTRSPVKVTLSEGPHHVAMFKDSGREFDLTKEDDLAALRHEIELRMRKSVKAGQTVSCETISLSVKGPGIQRMVLVDLPGVISTVTAGMAADTKDTIFSISRAYMQNPNAIILCIQDGSVDAERSIVTDLVSQMDPQGKRTIFVLTKVDLAEKNLASPNRIQQIVEGKLFPMKALGYFAVVTGKGSSGESIDSIKDYEEDFFQNSRLLKDGMLKAHQVTTKNLSLAVSDCFWKMVRESVEQQADVFKASRFNLETEWKNNYPRLRELDRNELFEKAKNEILDEVISLSQVTPQHWEAILQKKMWERVSTHVIENIYLPAAQTMDSGTFNTTVDIKLKQWTDKQLPYKALEVAWETLQEEFARFMAEYKGKDQDDIFDKLKEAVKDESIKRHKWNERAMDSLRVIQHNALEDRSITDKPQWDAAIMFMEETLHSRLKDTDSVIRDMVGPGWTQRWMNWTSRTPDQHVRNETKNELERLLKLHDEHTAYLANDEVTTVRKNLEARSVEVDPVLIKDTWHQLYRRHFLQKALSHCNLCKRGFYYYQRHFVDSELECNDVVLFWRIQRMLVITGNTLRQQLTNTEVRRLEKNVKEVLEDFGEDQEKKTHLITGRRVQLAEDLKKVREIQEKLEAFIEALHKEK</sequence>
<dbReference type="GO" id="GO:0005874">
    <property type="term" value="C:microtubule"/>
    <property type="evidence" value="ECO:0007669"/>
    <property type="project" value="TreeGrafter"/>
</dbReference>
<evidence type="ECO:0000256" key="9">
    <source>
        <dbReference type="ARBA" id="ARBA00022946"/>
    </source>
</evidence>
<dbReference type="Pfam" id="PF19434">
    <property type="entry name" value="OPA1_C"/>
    <property type="match status" value="1"/>
</dbReference>
<evidence type="ECO:0000256" key="13">
    <source>
        <dbReference type="ARBA" id="ARBA00023128"/>
    </source>
</evidence>
<keyword evidence="15" id="KW-0472">Membrane</keyword>
<feature type="coiled-coil region" evidence="21">
    <location>
        <begin position="920"/>
        <end position="947"/>
    </location>
</feature>
<dbReference type="GO" id="GO:0016559">
    <property type="term" value="P:peroxisome fission"/>
    <property type="evidence" value="ECO:0007669"/>
    <property type="project" value="TreeGrafter"/>
</dbReference>
<protein>
    <recommendedName>
        <fullName evidence="17">Dynamin-like GTPase OPA1, mitochondrial</fullName>
        <ecNumber evidence="3">3.6.5.5</ecNumber>
    </recommendedName>
    <alternativeName>
        <fullName evidence="20">Optic atrophy protein 1 homolog</fullName>
    </alternativeName>
</protein>
<dbReference type="RefSeq" id="XP_034073639.1">
    <property type="nucleotide sequence ID" value="XM_034217748.1"/>
</dbReference>
<dbReference type="PANTHER" id="PTHR11566">
    <property type="entry name" value="DYNAMIN"/>
    <property type="match status" value="1"/>
</dbReference>
<evidence type="ECO:0000256" key="20">
    <source>
        <dbReference type="ARBA" id="ARBA00083666"/>
    </source>
</evidence>
<evidence type="ECO:0000256" key="3">
    <source>
        <dbReference type="ARBA" id="ARBA00011980"/>
    </source>
</evidence>
<dbReference type="PRINTS" id="PR00195">
    <property type="entry name" value="DYNAMIN"/>
</dbReference>
<evidence type="ECO:0000256" key="12">
    <source>
        <dbReference type="ARBA" id="ARBA00023121"/>
    </source>
</evidence>
<dbReference type="GeneID" id="117547186"/>
<keyword evidence="13" id="KW-0496">Mitochondrion</keyword>
<evidence type="ECO:0000256" key="11">
    <source>
        <dbReference type="ARBA" id="ARBA00023054"/>
    </source>
</evidence>
<dbReference type="GO" id="GO:0005525">
    <property type="term" value="F:GTP binding"/>
    <property type="evidence" value="ECO:0007669"/>
    <property type="project" value="UniProtKB-KW"/>
</dbReference>
<evidence type="ECO:0000256" key="16">
    <source>
        <dbReference type="ARBA" id="ARBA00023157"/>
    </source>
</evidence>
<keyword evidence="10" id="KW-1133">Transmembrane helix</keyword>
<evidence type="ECO:0000256" key="18">
    <source>
        <dbReference type="ARBA" id="ARBA00048040"/>
    </source>
</evidence>
<evidence type="ECO:0000256" key="4">
    <source>
        <dbReference type="ARBA" id="ARBA00022692"/>
    </source>
</evidence>
<dbReference type="GO" id="GO:0008053">
    <property type="term" value="P:mitochondrial fusion"/>
    <property type="evidence" value="ECO:0007669"/>
    <property type="project" value="TreeGrafter"/>
</dbReference>
<dbReference type="InterPro" id="IPR045817">
    <property type="entry name" value="OPA1_C"/>
</dbReference>
<feature type="domain" description="Dynamin-type G" evidence="23">
    <location>
        <begin position="309"/>
        <end position="585"/>
    </location>
</feature>
<keyword evidence="8" id="KW-0378">Hydrolase</keyword>
<keyword evidence="5" id="KW-0053">Apoptosis</keyword>
<dbReference type="Gene3D" id="3.40.50.300">
    <property type="entry name" value="P-loop containing nucleotide triphosphate hydrolases"/>
    <property type="match status" value="1"/>
</dbReference>
<accession>A0A6P8U9X8</accession>
<dbReference type="PROSITE" id="PS51718">
    <property type="entry name" value="G_DYNAMIN_2"/>
    <property type="match status" value="1"/>
</dbReference>
<dbReference type="SMART" id="SM00053">
    <property type="entry name" value="DYNc"/>
    <property type="match status" value="1"/>
</dbReference>
<dbReference type="CDD" id="cd08771">
    <property type="entry name" value="DLP_1"/>
    <property type="match status" value="1"/>
</dbReference>
<evidence type="ECO:0000256" key="15">
    <source>
        <dbReference type="ARBA" id="ARBA00023136"/>
    </source>
</evidence>
<dbReference type="CTD" id="4976"/>
<gene>
    <name evidence="25" type="primary">opa1</name>
</gene>
<dbReference type="InterPro" id="IPR022812">
    <property type="entry name" value="Dynamin"/>
</dbReference>
<evidence type="ECO:0000256" key="5">
    <source>
        <dbReference type="ARBA" id="ARBA00022703"/>
    </source>
</evidence>
<evidence type="ECO:0000256" key="10">
    <source>
        <dbReference type="ARBA" id="ARBA00022989"/>
    </source>
</evidence>
<keyword evidence="6" id="KW-0547">Nucleotide-binding</keyword>
<dbReference type="GO" id="GO:0006897">
    <property type="term" value="P:endocytosis"/>
    <property type="evidence" value="ECO:0007669"/>
    <property type="project" value="TreeGrafter"/>
</dbReference>
<dbReference type="PANTHER" id="PTHR11566:SF67">
    <property type="entry name" value="DYNAMIN-LIKE 120 KDA PROTEIN, MITOCHONDRIAL"/>
    <property type="match status" value="1"/>
</dbReference>
<evidence type="ECO:0000256" key="22">
    <source>
        <dbReference type="SAM" id="MobiDB-lite"/>
    </source>
</evidence>
<evidence type="ECO:0000256" key="17">
    <source>
        <dbReference type="ARBA" id="ARBA00044791"/>
    </source>
</evidence>
<evidence type="ECO:0000259" key="23">
    <source>
        <dbReference type="PROSITE" id="PS51718"/>
    </source>
</evidence>
<feature type="compositionally biased region" description="Low complexity" evidence="22">
    <location>
        <begin position="213"/>
        <end position="223"/>
    </location>
</feature>
<evidence type="ECO:0000256" key="2">
    <source>
        <dbReference type="ARBA" id="ARBA00004569"/>
    </source>
</evidence>
<dbReference type="GO" id="GO:0008289">
    <property type="term" value="F:lipid binding"/>
    <property type="evidence" value="ECO:0007669"/>
    <property type="project" value="UniProtKB-KW"/>
</dbReference>
<dbReference type="EC" id="3.6.5.5" evidence="3"/>
<feature type="coiled-coil region" evidence="21">
    <location>
        <begin position="239"/>
        <end position="277"/>
    </location>
</feature>
<keyword evidence="16" id="KW-1015">Disulfide bond</keyword>
<evidence type="ECO:0000256" key="19">
    <source>
        <dbReference type="ARBA" id="ARBA00063873"/>
    </source>
</evidence>
<feature type="compositionally biased region" description="Basic and acidic residues" evidence="22">
    <location>
        <begin position="224"/>
        <end position="235"/>
    </location>
</feature>
<evidence type="ECO:0000256" key="6">
    <source>
        <dbReference type="ARBA" id="ARBA00022741"/>
    </source>
</evidence>
<dbReference type="GO" id="GO:0005743">
    <property type="term" value="C:mitochondrial inner membrane"/>
    <property type="evidence" value="ECO:0007669"/>
    <property type="project" value="UniProtKB-SubCell"/>
</dbReference>
<dbReference type="GO" id="GO:0048312">
    <property type="term" value="P:intracellular distribution of mitochondria"/>
    <property type="evidence" value="ECO:0007669"/>
    <property type="project" value="TreeGrafter"/>
</dbReference>
<keyword evidence="14" id="KW-0342">GTP-binding</keyword>
<evidence type="ECO:0000313" key="25">
    <source>
        <dbReference type="RefSeq" id="XP_034073639.1"/>
    </source>
</evidence>
<keyword evidence="11 21" id="KW-0175">Coiled coil</keyword>
<dbReference type="GO" id="GO:0006915">
    <property type="term" value="P:apoptotic process"/>
    <property type="evidence" value="ECO:0007669"/>
    <property type="project" value="UniProtKB-KW"/>
</dbReference>
<comment type="catalytic activity">
    <reaction evidence="18">
        <text>GTP + H2O = GDP + phosphate + H(+)</text>
        <dbReference type="Rhea" id="RHEA:19669"/>
        <dbReference type="ChEBI" id="CHEBI:15377"/>
        <dbReference type="ChEBI" id="CHEBI:15378"/>
        <dbReference type="ChEBI" id="CHEBI:37565"/>
        <dbReference type="ChEBI" id="CHEBI:43474"/>
        <dbReference type="ChEBI" id="CHEBI:58189"/>
        <dbReference type="EC" id="3.6.5.5"/>
    </reaction>
</comment>
<keyword evidence="7" id="KW-0999">Mitochondrion inner membrane</keyword>
<keyword evidence="24" id="KW-1185">Reference proteome</keyword>
<dbReference type="GO" id="GO:0003924">
    <property type="term" value="F:GTPase activity"/>
    <property type="evidence" value="ECO:0007669"/>
    <property type="project" value="InterPro"/>
</dbReference>
<dbReference type="FunFam" id="3.40.50.300:FF:000171">
    <property type="entry name" value="Dynamin-like 120 kDa protein, mitochondrial"/>
    <property type="match status" value="1"/>
</dbReference>
<evidence type="ECO:0000256" key="14">
    <source>
        <dbReference type="ARBA" id="ARBA00023134"/>
    </source>
</evidence>
<feature type="region of interest" description="Disordered" evidence="22">
    <location>
        <begin position="64"/>
        <end position="84"/>
    </location>
</feature>
<dbReference type="AlphaFoldDB" id="A0A6P8U9X8"/>
<keyword evidence="9" id="KW-0809">Transit peptide</keyword>
<dbReference type="GO" id="GO:0008017">
    <property type="term" value="F:microtubule binding"/>
    <property type="evidence" value="ECO:0007669"/>
    <property type="project" value="TreeGrafter"/>
</dbReference>
<evidence type="ECO:0000256" key="1">
    <source>
        <dbReference type="ARBA" id="ARBA00004434"/>
    </source>
</evidence>
<evidence type="ECO:0000256" key="21">
    <source>
        <dbReference type="SAM" id="Coils"/>
    </source>
</evidence>
<dbReference type="InterPro" id="IPR030381">
    <property type="entry name" value="G_DYNAMIN_dom"/>
</dbReference>
<comment type="subunit">
    <text evidence="19">Oligomeric complex consisting of membrane-bound and soluble forms of OPA1.</text>
</comment>
<comment type="subcellular location">
    <subcellularLocation>
        <location evidence="1">Mitochondrion inner membrane</location>
        <topology evidence="1">Single-pass membrane protein</topology>
    </subcellularLocation>
    <subcellularLocation>
        <location evidence="2">Mitochondrion intermembrane space</location>
    </subcellularLocation>
</comment>
<dbReference type="Proteomes" id="UP000515161">
    <property type="component" value="Unplaced"/>
</dbReference>
<feature type="region of interest" description="Disordered" evidence="22">
    <location>
        <begin position="211"/>
        <end position="235"/>
    </location>
</feature>